<dbReference type="EMBL" id="AM466688">
    <property type="protein sequence ID" value="CAN83469.1"/>
    <property type="molecule type" value="Genomic_DNA"/>
</dbReference>
<comment type="subcellular location">
    <subcellularLocation>
        <location evidence="1">Nucleus</location>
    </subcellularLocation>
</comment>
<keyword evidence="5" id="KW-0862">Zinc</keyword>
<evidence type="ECO:0000256" key="6">
    <source>
        <dbReference type="ARBA" id="ARBA00023070"/>
    </source>
</evidence>
<keyword evidence="7" id="KW-0238">DNA-binding</keyword>
<evidence type="ECO:0000256" key="1">
    <source>
        <dbReference type="ARBA" id="ARBA00004123"/>
    </source>
</evidence>
<sequence>MRRPRQCSCGVSGVGASCPTTAWCDVVSRLRNQAKKGYSHRRCRTCGKSYGFDCAIHVKGTRAPTVMRRERQLMVAATPGVGSFQGPLPVARSEMIKTRDCEEECMRKAPRTHT</sequence>
<evidence type="ECO:0000256" key="3">
    <source>
        <dbReference type="ARBA" id="ARBA00022473"/>
    </source>
</evidence>
<keyword evidence="3" id="KW-0217">Developmental protein</keyword>
<evidence type="ECO:0000256" key="9">
    <source>
        <dbReference type="ARBA" id="ARBA00023242"/>
    </source>
</evidence>
<gene>
    <name evidence="11" type="ORF">VITISV_019785</name>
</gene>
<dbReference type="GO" id="GO:0009734">
    <property type="term" value="P:auxin-activated signaling pathway"/>
    <property type="evidence" value="ECO:0007669"/>
    <property type="project" value="UniProtKB-KW"/>
</dbReference>
<keyword evidence="6" id="KW-0073">Auxin biosynthesis</keyword>
<evidence type="ECO:0000256" key="5">
    <source>
        <dbReference type="ARBA" id="ARBA00022833"/>
    </source>
</evidence>
<dbReference type="PROSITE" id="PS51257">
    <property type="entry name" value="PROKAR_LIPOPROTEIN"/>
    <property type="match status" value="1"/>
</dbReference>
<dbReference type="AlphaFoldDB" id="A5BPM2"/>
<protein>
    <submittedName>
        <fullName evidence="11">Uncharacterized protein</fullName>
    </submittedName>
</protein>
<dbReference type="GO" id="GO:0009851">
    <property type="term" value="P:auxin biosynthetic process"/>
    <property type="evidence" value="ECO:0007669"/>
    <property type="project" value="UniProtKB-KW"/>
</dbReference>
<evidence type="ECO:0000256" key="2">
    <source>
        <dbReference type="ARBA" id="ARBA00006911"/>
    </source>
</evidence>
<proteinExistence type="inferred from homology"/>
<dbReference type="GO" id="GO:0003677">
    <property type="term" value="F:DNA binding"/>
    <property type="evidence" value="ECO:0007669"/>
    <property type="project" value="UniProtKB-KW"/>
</dbReference>
<dbReference type="PANTHER" id="PTHR31604">
    <property type="entry name" value="PROTEIN LATERAL ROOT PRIMORDIUM 1"/>
    <property type="match status" value="1"/>
</dbReference>
<keyword evidence="10" id="KW-0927">Auxin signaling pathway</keyword>
<dbReference type="InterPro" id="IPR006510">
    <property type="entry name" value="Znf_LRP1"/>
</dbReference>
<keyword evidence="9" id="KW-0539">Nucleus</keyword>
<reference evidence="11" key="1">
    <citation type="journal article" date="2007" name="PLoS ONE">
        <title>The first genome sequence of an elite grapevine cultivar (Pinot noir Vitis vinifera L.): coping with a highly heterozygous genome.</title>
        <authorList>
            <person name="Velasco R."/>
            <person name="Zharkikh A."/>
            <person name="Troggio M."/>
            <person name="Cartwright D.A."/>
            <person name="Cestaro A."/>
            <person name="Pruss D."/>
            <person name="Pindo M."/>
            <person name="FitzGerald L.M."/>
            <person name="Vezzulli S."/>
            <person name="Reid J."/>
            <person name="Malacarne G."/>
            <person name="Iliev D."/>
            <person name="Coppola G."/>
            <person name="Wardell B."/>
            <person name="Micheletti D."/>
            <person name="Macalma T."/>
            <person name="Facci M."/>
            <person name="Mitchell J.T."/>
            <person name="Perazzolli M."/>
            <person name="Eldredge G."/>
            <person name="Gatto P."/>
            <person name="Oyzerski R."/>
            <person name="Moretto M."/>
            <person name="Gutin N."/>
            <person name="Stefanini M."/>
            <person name="Chen Y."/>
            <person name="Segala C."/>
            <person name="Davenport C."/>
            <person name="Dematte L."/>
            <person name="Mraz A."/>
            <person name="Battilana J."/>
            <person name="Stormo K."/>
            <person name="Costa F."/>
            <person name="Tao Q."/>
            <person name="Si-Ammour A."/>
            <person name="Harkins T."/>
            <person name="Lackey A."/>
            <person name="Perbost C."/>
            <person name="Taillon B."/>
            <person name="Stella A."/>
            <person name="Solovyev V."/>
            <person name="Fawcett J.A."/>
            <person name="Sterck L."/>
            <person name="Vandepoele K."/>
            <person name="Grando S.M."/>
            <person name="Toppo S."/>
            <person name="Moser C."/>
            <person name="Lanchbury J."/>
            <person name="Bogden R."/>
            <person name="Skolnick M."/>
            <person name="Sgaramella V."/>
            <person name="Bhatnagar S.K."/>
            <person name="Fontana P."/>
            <person name="Gutin A."/>
            <person name="Van de Peer Y."/>
            <person name="Salamini F."/>
            <person name="Viola R."/>
        </authorList>
    </citation>
    <scope>NUCLEOTIDE SEQUENCE</scope>
</reference>
<evidence type="ECO:0000256" key="10">
    <source>
        <dbReference type="ARBA" id="ARBA00023294"/>
    </source>
</evidence>
<dbReference type="GO" id="GO:0003700">
    <property type="term" value="F:DNA-binding transcription factor activity"/>
    <property type="evidence" value="ECO:0007669"/>
    <property type="project" value="InterPro"/>
</dbReference>
<organism evidence="11">
    <name type="scientific">Vitis vinifera</name>
    <name type="common">Grape</name>
    <dbReference type="NCBI Taxonomy" id="29760"/>
    <lineage>
        <taxon>Eukaryota</taxon>
        <taxon>Viridiplantae</taxon>
        <taxon>Streptophyta</taxon>
        <taxon>Embryophyta</taxon>
        <taxon>Tracheophyta</taxon>
        <taxon>Spermatophyta</taxon>
        <taxon>Magnoliopsida</taxon>
        <taxon>eudicotyledons</taxon>
        <taxon>Gunneridae</taxon>
        <taxon>Pentapetalae</taxon>
        <taxon>rosids</taxon>
        <taxon>Vitales</taxon>
        <taxon>Vitaceae</taxon>
        <taxon>Viteae</taxon>
        <taxon>Vitis</taxon>
    </lineage>
</organism>
<dbReference type="NCBIfam" id="TIGR01623">
    <property type="entry name" value="put_zinc_LRP1"/>
    <property type="match status" value="1"/>
</dbReference>
<keyword evidence="4" id="KW-0479">Metal-binding</keyword>
<accession>A5BPM2</accession>
<dbReference type="InterPro" id="IPR007818">
    <property type="entry name" value="SHI"/>
</dbReference>
<dbReference type="GO" id="GO:0005634">
    <property type="term" value="C:nucleus"/>
    <property type="evidence" value="ECO:0007669"/>
    <property type="project" value="UniProtKB-SubCell"/>
</dbReference>
<comment type="similarity">
    <text evidence="2">Belongs to the SHI protein family.</text>
</comment>
<name>A5BPM2_VITVI</name>
<evidence type="ECO:0000256" key="8">
    <source>
        <dbReference type="ARBA" id="ARBA00023159"/>
    </source>
</evidence>
<evidence type="ECO:0000256" key="7">
    <source>
        <dbReference type="ARBA" id="ARBA00023125"/>
    </source>
</evidence>
<evidence type="ECO:0000313" key="11">
    <source>
        <dbReference type="EMBL" id="CAN83469.1"/>
    </source>
</evidence>
<evidence type="ECO:0000256" key="4">
    <source>
        <dbReference type="ARBA" id="ARBA00022723"/>
    </source>
</evidence>
<dbReference type="GO" id="GO:0046872">
    <property type="term" value="F:metal ion binding"/>
    <property type="evidence" value="ECO:0007669"/>
    <property type="project" value="UniProtKB-KW"/>
</dbReference>
<dbReference type="Pfam" id="PF05142">
    <property type="entry name" value="DUF702"/>
    <property type="match status" value="1"/>
</dbReference>
<keyword evidence="8" id="KW-0010">Activator</keyword>
<dbReference type="PANTHER" id="PTHR31604:SF30">
    <property type="entry name" value="PROTEIN LATERAL ROOT PRIMORDIUM 1"/>
    <property type="match status" value="1"/>
</dbReference>